<evidence type="ECO:0000313" key="2">
    <source>
        <dbReference type="Proteomes" id="UP000694844"/>
    </source>
</evidence>
<sequence length="579" mass="66682">MKVNHLTKALRNDQMAIISDAKTRGYKDFDITLLYALLRNVCQNITPPSQNWGVSTMPSQSEVTLGDDIERIRLIRNSLFGHMTEAAISKTEFKKHWSIISGICTRIQTLLNKDYVKRLQDAEERSIDPDTEEKYLQLIKRQAEEERAIRDLLQSALAQGNANRDMLQNLQISITELTSKETIKIESRVAEKAPTTQTLIDLSITILNEMMGAVNEITPESDIQQIYESLIEFIRDTKEEHENLHIQRLLSTLQEKITSYAKLQGRNRIRILANFYKFSLKMRKEYRAQVVCFRSSILLLVTFSCREGFDLYKNDLENGRIGEQILELFLYPPFLDSFGLKADDIEISLNGSMLTQHKELTSKETVKVVSKVAVNRKFVETLSDTSIPMLNEMVGAIDEMTSESEIDELYKLLEDFIQANKEEIEDVKLLNLFKKLGDKITLYANLQKERRMRIIARFVRFSIMLKQKYGAHVDYSKSSILLLVTFSSRLGYDLYKKDLENGRIGEHILEVFLYPPFLESFGLKADDIEISLNGRLLTRHNELTSKETVKVVSKVAVNRKFVETLSDTSIPMLNEMAQI</sequence>
<feature type="domain" description="DZIP3-like HEPN" evidence="1">
    <location>
        <begin position="12"/>
        <end position="135"/>
    </location>
</feature>
<reference evidence="3" key="1">
    <citation type="submission" date="2025-08" db="UniProtKB">
        <authorList>
            <consortium name="RefSeq"/>
        </authorList>
    </citation>
    <scope>IDENTIFICATION</scope>
    <source>
        <tissue evidence="3">Whole sample</tissue>
    </source>
</reference>
<protein>
    <submittedName>
        <fullName evidence="3">Uncharacterized protein LOC111118847</fullName>
    </submittedName>
</protein>
<evidence type="ECO:0000259" key="1">
    <source>
        <dbReference type="Pfam" id="PF18738"/>
    </source>
</evidence>
<gene>
    <name evidence="3" type="primary">LOC111118847</name>
</gene>
<accession>A0A8B8CEN0</accession>
<dbReference type="Pfam" id="PF18738">
    <property type="entry name" value="HEPN_DZIP3"/>
    <property type="match status" value="1"/>
</dbReference>
<name>A0A8B8CEN0_CRAVI</name>
<dbReference type="OrthoDB" id="6122620at2759"/>
<dbReference type="InterPro" id="IPR041249">
    <property type="entry name" value="HEPN_DZIP3"/>
</dbReference>
<dbReference type="GeneID" id="111118847"/>
<organism evidence="2 3">
    <name type="scientific">Crassostrea virginica</name>
    <name type="common">Eastern oyster</name>
    <dbReference type="NCBI Taxonomy" id="6565"/>
    <lineage>
        <taxon>Eukaryota</taxon>
        <taxon>Metazoa</taxon>
        <taxon>Spiralia</taxon>
        <taxon>Lophotrochozoa</taxon>
        <taxon>Mollusca</taxon>
        <taxon>Bivalvia</taxon>
        <taxon>Autobranchia</taxon>
        <taxon>Pteriomorphia</taxon>
        <taxon>Ostreida</taxon>
        <taxon>Ostreoidea</taxon>
        <taxon>Ostreidae</taxon>
        <taxon>Crassostrea</taxon>
    </lineage>
</organism>
<dbReference type="Proteomes" id="UP000694844">
    <property type="component" value="Chromosome 2"/>
</dbReference>
<evidence type="ECO:0000313" key="3">
    <source>
        <dbReference type="RefSeq" id="XP_022314238.1"/>
    </source>
</evidence>
<proteinExistence type="predicted"/>
<keyword evidence="2" id="KW-1185">Reference proteome</keyword>
<dbReference type="KEGG" id="cvn:111118847"/>
<dbReference type="RefSeq" id="XP_022314238.1">
    <property type="nucleotide sequence ID" value="XM_022458530.1"/>
</dbReference>
<dbReference type="AlphaFoldDB" id="A0A8B8CEN0"/>